<dbReference type="EMBL" id="FZQP02000959">
    <property type="protein sequence ID" value="VVC91071.1"/>
    <property type="molecule type" value="Genomic_DNA"/>
</dbReference>
<sequence length="117" mass="12014">MAGQVVRSLSSGRRDAEGGSLVCAALGARGRLLYCVAEDLVLYAFCAASGKLERTINVSAREGCDRNGAPSPPEPAGNLQRGRPAQAVEAVSAASSAPAPNKYLAALCCFLAFLLSD</sequence>
<feature type="region of interest" description="Disordered" evidence="1">
    <location>
        <begin position="62"/>
        <end position="84"/>
    </location>
</feature>
<reference evidence="2 3" key="1">
    <citation type="submission" date="2017-07" db="EMBL/GenBank/DDBJ databases">
        <authorList>
            <person name="Talla V."/>
            <person name="Backstrom N."/>
        </authorList>
    </citation>
    <scope>NUCLEOTIDE SEQUENCE [LARGE SCALE GENOMIC DNA]</scope>
</reference>
<dbReference type="Proteomes" id="UP000324832">
    <property type="component" value="Unassembled WGS sequence"/>
</dbReference>
<gene>
    <name evidence="2" type="ORF">LSINAPIS_LOCUS3839</name>
</gene>
<protein>
    <submittedName>
        <fullName evidence="2">Uncharacterized protein</fullName>
    </submittedName>
</protein>
<evidence type="ECO:0000313" key="3">
    <source>
        <dbReference type="Proteomes" id="UP000324832"/>
    </source>
</evidence>
<name>A0A5E4PYJ3_9NEOP</name>
<dbReference type="AlphaFoldDB" id="A0A5E4PYJ3"/>
<keyword evidence="3" id="KW-1185">Reference proteome</keyword>
<evidence type="ECO:0000256" key="1">
    <source>
        <dbReference type="SAM" id="MobiDB-lite"/>
    </source>
</evidence>
<proteinExistence type="predicted"/>
<evidence type="ECO:0000313" key="2">
    <source>
        <dbReference type="EMBL" id="VVC91071.1"/>
    </source>
</evidence>
<accession>A0A5E4PYJ3</accession>
<organism evidence="2 3">
    <name type="scientific">Leptidea sinapis</name>
    <dbReference type="NCBI Taxonomy" id="189913"/>
    <lineage>
        <taxon>Eukaryota</taxon>
        <taxon>Metazoa</taxon>
        <taxon>Ecdysozoa</taxon>
        <taxon>Arthropoda</taxon>
        <taxon>Hexapoda</taxon>
        <taxon>Insecta</taxon>
        <taxon>Pterygota</taxon>
        <taxon>Neoptera</taxon>
        <taxon>Endopterygota</taxon>
        <taxon>Lepidoptera</taxon>
        <taxon>Glossata</taxon>
        <taxon>Ditrysia</taxon>
        <taxon>Papilionoidea</taxon>
        <taxon>Pieridae</taxon>
        <taxon>Dismorphiinae</taxon>
        <taxon>Leptidea</taxon>
    </lineage>
</organism>